<accession>A0A9W4UEZ6</accession>
<proteinExistence type="predicted"/>
<name>A0A9W4UEZ6_9PLEO</name>
<organism evidence="2 3">
    <name type="scientific">Periconia digitata</name>
    <dbReference type="NCBI Taxonomy" id="1303443"/>
    <lineage>
        <taxon>Eukaryota</taxon>
        <taxon>Fungi</taxon>
        <taxon>Dikarya</taxon>
        <taxon>Ascomycota</taxon>
        <taxon>Pezizomycotina</taxon>
        <taxon>Dothideomycetes</taxon>
        <taxon>Pleosporomycetidae</taxon>
        <taxon>Pleosporales</taxon>
        <taxon>Massarineae</taxon>
        <taxon>Periconiaceae</taxon>
        <taxon>Periconia</taxon>
    </lineage>
</organism>
<evidence type="ECO:0000313" key="2">
    <source>
        <dbReference type="EMBL" id="CAI6334710.1"/>
    </source>
</evidence>
<keyword evidence="3" id="KW-1185">Reference proteome</keyword>
<sequence length="131" mass="14405">MFHSQSASLVKSMYDSQPGPGQHSHFPFLTATPAVVYSAAKHRPSVDIDIYTYISACMADVTNPIRGRRRMQMTRQGNEGSRQRRSSPVPQAPSGGQQCKSSSVSTHVRMPCAGLKAEDFKSKESPPLPIW</sequence>
<feature type="compositionally biased region" description="Polar residues" evidence="1">
    <location>
        <begin position="86"/>
        <end position="106"/>
    </location>
</feature>
<gene>
    <name evidence="2" type="ORF">PDIGIT_LOCUS7776</name>
</gene>
<dbReference type="AlphaFoldDB" id="A0A9W4UEZ6"/>
<evidence type="ECO:0000256" key="1">
    <source>
        <dbReference type="SAM" id="MobiDB-lite"/>
    </source>
</evidence>
<dbReference type="Proteomes" id="UP001152607">
    <property type="component" value="Unassembled WGS sequence"/>
</dbReference>
<protein>
    <submittedName>
        <fullName evidence="2">Uncharacterized protein</fullName>
    </submittedName>
</protein>
<evidence type="ECO:0000313" key="3">
    <source>
        <dbReference type="Proteomes" id="UP001152607"/>
    </source>
</evidence>
<feature type="region of interest" description="Disordered" evidence="1">
    <location>
        <begin position="64"/>
        <end position="107"/>
    </location>
</feature>
<dbReference type="EMBL" id="CAOQHR010000005">
    <property type="protein sequence ID" value="CAI6334710.1"/>
    <property type="molecule type" value="Genomic_DNA"/>
</dbReference>
<comment type="caution">
    <text evidence="2">The sequence shown here is derived from an EMBL/GenBank/DDBJ whole genome shotgun (WGS) entry which is preliminary data.</text>
</comment>
<reference evidence="2" key="1">
    <citation type="submission" date="2023-01" db="EMBL/GenBank/DDBJ databases">
        <authorList>
            <person name="Van Ghelder C."/>
            <person name="Rancurel C."/>
        </authorList>
    </citation>
    <scope>NUCLEOTIDE SEQUENCE</scope>
    <source>
        <strain evidence="2">CNCM I-4278</strain>
    </source>
</reference>
<feature type="region of interest" description="Disordered" evidence="1">
    <location>
        <begin position="1"/>
        <end position="21"/>
    </location>
</feature>